<dbReference type="AlphaFoldDB" id="A0AAD5SY64"/>
<accession>A0AAD5SY64</accession>
<proteinExistence type="inferred from homology"/>
<comment type="caution">
    <text evidence="3">The sequence shown here is derived from an EMBL/GenBank/DDBJ whole genome shotgun (WGS) entry which is preliminary data.</text>
</comment>
<feature type="domain" description="DUF676" evidence="2">
    <location>
        <begin position="461"/>
        <end position="653"/>
    </location>
</feature>
<evidence type="ECO:0000256" key="1">
    <source>
        <dbReference type="ARBA" id="ARBA00007920"/>
    </source>
</evidence>
<comment type="similarity">
    <text evidence="1">Belongs to the putative lipase ROG1 family.</text>
</comment>
<dbReference type="InterPro" id="IPR044294">
    <property type="entry name" value="Lipase-like"/>
</dbReference>
<dbReference type="Gene3D" id="3.40.50.1820">
    <property type="entry name" value="alpha/beta hydrolase"/>
    <property type="match status" value="1"/>
</dbReference>
<evidence type="ECO:0000259" key="2">
    <source>
        <dbReference type="Pfam" id="PF05057"/>
    </source>
</evidence>
<sequence>MRCNAGFTMDQKAQECAMTQCQLLLPKLQIAFNSEVFRIESRGEVADINSAVNFALELPAVAKEALKYAVFIEVDLYFSDAEAVGATSETTLRQTTNQQFKTLKFQQSRRFKLASIFDESHHLSQPVIHEHTAIQFDGIFWATCDMIVSVTSTGYIFRPIKTQKSASSRQNFINSGGLLDWFTSGAFGFENALFGDLESESATPELIEQLLVSGVDALEKLQISIALAQRKTATMQKLELPPLFPTAATLPPSRIISLISACLQTSLTPVFPPPLSLPSKPICDESLIDITKECSNMIKDFTIECKSDADIIFGFMRAAELVSSKLQCIWMMFSTSAAIVDEEDVKIMRFMSVSRKLKSDALAVINRPKNDFVFDILERIRDIRKTMDLIPFCQQDNDHLHSIIVVSENERTNVSESINGFLEAKKTAFLKQLSCPSSTQSTDSIHSFNSLLKKPFILHPEKHLIVFVHGFMGSSFDLRTYRNQIMHTFTCLGINISENVYLLSEANEGDTFNGIQVLADRLVSEIKIFIRERKLIIGRLSFVCHSLGGIIARCAIQSIAMDGLREKFDTFITLSSPHLSLYFQSNSLLASAMKLYQFVGVAKSIDQLNMRDNPDPRKCLLYIMALKEDIGLNKFKQVKFYGSQQDGYVALNSAIVNSSDLEKRLVSSNSSLPETITMIEACLEIANKLNSCKNIAKYSVDFGEDPDILDVLGRKAHVAMLTDTAFITVLVTMNNCN</sequence>
<evidence type="ECO:0000313" key="3">
    <source>
        <dbReference type="EMBL" id="KAJ3113685.1"/>
    </source>
</evidence>
<dbReference type="Proteomes" id="UP001211907">
    <property type="component" value="Unassembled WGS sequence"/>
</dbReference>
<keyword evidence="4" id="KW-1185">Reference proteome</keyword>
<dbReference type="PANTHER" id="PTHR12482:SF5">
    <property type="entry name" value="DUF676 DOMAIN-CONTAINING PROTEIN"/>
    <property type="match status" value="1"/>
</dbReference>
<organism evidence="3 4">
    <name type="scientific">Physocladia obscura</name>
    <dbReference type="NCBI Taxonomy" id="109957"/>
    <lineage>
        <taxon>Eukaryota</taxon>
        <taxon>Fungi</taxon>
        <taxon>Fungi incertae sedis</taxon>
        <taxon>Chytridiomycota</taxon>
        <taxon>Chytridiomycota incertae sedis</taxon>
        <taxon>Chytridiomycetes</taxon>
        <taxon>Chytridiales</taxon>
        <taxon>Chytriomycetaceae</taxon>
        <taxon>Physocladia</taxon>
    </lineage>
</organism>
<dbReference type="InterPro" id="IPR007751">
    <property type="entry name" value="DUF676_lipase-like"/>
</dbReference>
<dbReference type="EMBL" id="JADGJH010001427">
    <property type="protein sequence ID" value="KAJ3113685.1"/>
    <property type="molecule type" value="Genomic_DNA"/>
</dbReference>
<evidence type="ECO:0000313" key="4">
    <source>
        <dbReference type="Proteomes" id="UP001211907"/>
    </source>
</evidence>
<reference evidence="3" key="1">
    <citation type="submission" date="2020-05" db="EMBL/GenBank/DDBJ databases">
        <title>Phylogenomic resolution of chytrid fungi.</title>
        <authorList>
            <person name="Stajich J.E."/>
            <person name="Amses K."/>
            <person name="Simmons R."/>
            <person name="Seto K."/>
            <person name="Myers J."/>
            <person name="Bonds A."/>
            <person name="Quandt C.A."/>
            <person name="Barry K."/>
            <person name="Liu P."/>
            <person name="Grigoriev I."/>
            <person name="Longcore J.E."/>
            <person name="James T.Y."/>
        </authorList>
    </citation>
    <scope>NUCLEOTIDE SEQUENCE</scope>
    <source>
        <strain evidence="3">JEL0513</strain>
    </source>
</reference>
<dbReference type="PANTHER" id="PTHR12482">
    <property type="entry name" value="LIPASE ROG1-RELATED-RELATED"/>
    <property type="match status" value="1"/>
</dbReference>
<dbReference type="InterPro" id="IPR029058">
    <property type="entry name" value="AB_hydrolase_fold"/>
</dbReference>
<gene>
    <name evidence="3" type="ORF">HK100_001907</name>
</gene>
<protein>
    <recommendedName>
        <fullName evidence="2">DUF676 domain-containing protein</fullName>
    </recommendedName>
</protein>
<name>A0AAD5SY64_9FUNG</name>
<dbReference type="Pfam" id="PF05057">
    <property type="entry name" value="DUF676"/>
    <property type="match status" value="1"/>
</dbReference>
<dbReference type="SUPFAM" id="SSF53474">
    <property type="entry name" value="alpha/beta-Hydrolases"/>
    <property type="match status" value="1"/>
</dbReference>